<dbReference type="RefSeq" id="WP_120709842.1">
    <property type="nucleotide sequence ID" value="NZ_CANMKH010000001.1"/>
</dbReference>
<evidence type="ECO:0000256" key="1">
    <source>
        <dbReference type="ARBA" id="ARBA00022679"/>
    </source>
</evidence>
<evidence type="ECO:0000259" key="4">
    <source>
        <dbReference type="Pfam" id="PF13302"/>
    </source>
</evidence>
<dbReference type="EMBL" id="RBCJ01000001">
    <property type="protein sequence ID" value="RKN82651.1"/>
    <property type="molecule type" value="Genomic_DNA"/>
</dbReference>
<evidence type="ECO:0000313" key="5">
    <source>
        <dbReference type="EMBL" id="RKN82651.1"/>
    </source>
</evidence>
<accession>A0A3B0CCY3</accession>
<dbReference type="GO" id="GO:0016747">
    <property type="term" value="F:acyltransferase activity, transferring groups other than amino-acyl groups"/>
    <property type="evidence" value="ECO:0007669"/>
    <property type="project" value="InterPro"/>
</dbReference>
<dbReference type="Pfam" id="PF13302">
    <property type="entry name" value="Acetyltransf_3"/>
    <property type="match status" value="1"/>
</dbReference>
<keyword evidence="2" id="KW-0012">Acyltransferase</keyword>
<keyword evidence="6" id="KW-1185">Reference proteome</keyword>
<keyword evidence="1 5" id="KW-0808">Transferase</keyword>
<feature type="domain" description="N-acetyltransferase" evidence="4">
    <location>
        <begin position="10"/>
        <end position="151"/>
    </location>
</feature>
<comment type="caution">
    <text evidence="5">The sequence shown here is derived from an EMBL/GenBank/DDBJ whole genome shotgun (WGS) entry which is preliminary data.</text>
</comment>
<dbReference type="SUPFAM" id="SSF55729">
    <property type="entry name" value="Acyl-CoA N-acyltransferases (Nat)"/>
    <property type="match status" value="1"/>
</dbReference>
<protein>
    <submittedName>
        <fullName evidence="5">N-acetyltransferase</fullName>
    </submittedName>
</protein>
<name>A0A3B0CCY3_9FLAO</name>
<sequence length="177" mass="21044">MIFDFDHYFIEPIQEKDSWKLCDFVVSNADRLKRYFPRTLEQNLTPDLSKYFVEKKVKQFLTKEELLFKLKHKERRTIIGLVYIKKLNRDKRQAELAYCIGYQFEGKGWMSQSIQALSNYAFEVLDLKALQIIVHNTNKGSIKVAEKCGYTWQTTLKKEHSPPNEPALDMELYELYC</sequence>
<dbReference type="OrthoDB" id="883856at2"/>
<evidence type="ECO:0000256" key="2">
    <source>
        <dbReference type="ARBA" id="ARBA00023315"/>
    </source>
</evidence>
<dbReference type="Proteomes" id="UP000276603">
    <property type="component" value="Unassembled WGS sequence"/>
</dbReference>
<evidence type="ECO:0000256" key="3">
    <source>
        <dbReference type="ARBA" id="ARBA00038502"/>
    </source>
</evidence>
<dbReference type="PANTHER" id="PTHR43792">
    <property type="entry name" value="GNAT FAMILY, PUTATIVE (AFU_ORTHOLOGUE AFUA_3G00765)-RELATED-RELATED"/>
    <property type="match status" value="1"/>
</dbReference>
<dbReference type="AlphaFoldDB" id="A0A3B0CCY3"/>
<reference evidence="5 6" key="1">
    <citation type="submission" date="2018-10" db="EMBL/GenBank/DDBJ databases">
        <title>Ulvibacterium marinum gen. nov., sp. nov., a novel marine bacterium of the family Flavobacteriaceae, isolated from a culture of the green alga Ulva prolifera.</title>
        <authorList>
            <person name="Zhang Z."/>
        </authorList>
    </citation>
    <scope>NUCLEOTIDE SEQUENCE [LARGE SCALE GENOMIC DNA]</scope>
    <source>
        <strain evidence="5 6">CCMM003</strain>
    </source>
</reference>
<evidence type="ECO:0000313" key="6">
    <source>
        <dbReference type="Proteomes" id="UP000276603"/>
    </source>
</evidence>
<comment type="similarity">
    <text evidence="3">Belongs to the acetyltransferase family. RimJ subfamily.</text>
</comment>
<dbReference type="InterPro" id="IPR051531">
    <property type="entry name" value="N-acetyltransferase"/>
</dbReference>
<dbReference type="InterPro" id="IPR000182">
    <property type="entry name" value="GNAT_dom"/>
</dbReference>
<organism evidence="5 6">
    <name type="scientific">Ulvibacterium marinum</name>
    <dbReference type="NCBI Taxonomy" id="2419782"/>
    <lineage>
        <taxon>Bacteria</taxon>
        <taxon>Pseudomonadati</taxon>
        <taxon>Bacteroidota</taxon>
        <taxon>Flavobacteriia</taxon>
        <taxon>Flavobacteriales</taxon>
        <taxon>Flavobacteriaceae</taxon>
        <taxon>Ulvibacterium</taxon>
    </lineage>
</organism>
<dbReference type="Gene3D" id="3.40.630.30">
    <property type="match status" value="1"/>
</dbReference>
<gene>
    <name evidence="5" type="ORF">D7Z94_02070</name>
</gene>
<dbReference type="InterPro" id="IPR016181">
    <property type="entry name" value="Acyl_CoA_acyltransferase"/>
</dbReference>
<proteinExistence type="inferred from homology"/>
<dbReference type="PANTHER" id="PTHR43792:SF8">
    <property type="entry name" value="[RIBOSOMAL PROTEIN US5]-ALANINE N-ACETYLTRANSFERASE"/>
    <property type="match status" value="1"/>
</dbReference>